<dbReference type="GeneID" id="303298155"/>
<organism evidence="2 3">
    <name type="scientific">Brachybacterium tyrofermentans</name>
    <dbReference type="NCBI Taxonomy" id="47848"/>
    <lineage>
        <taxon>Bacteria</taxon>
        <taxon>Bacillati</taxon>
        <taxon>Actinomycetota</taxon>
        <taxon>Actinomycetes</taxon>
        <taxon>Micrococcales</taxon>
        <taxon>Dermabacteraceae</taxon>
        <taxon>Brachybacterium</taxon>
    </lineage>
</organism>
<dbReference type="SUPFAM" id="SSF55729">
    <property type="entry name" value="Acyl-CoA N-acyltransferases (Nat)"/>
    <property type="match status" value="1"/>
</dbReference>
<dbReference type="InterPro" id="IPR016181">
    <property type="entry name" value="Acyl_CoA_acyltransferase"/>
</dbReference>
<evidence type="ECO:0000313" key="2">
    <source>
        <dbReference type="EMBL" id="MFC5297492.1"/>
    </source>
</evidence>
<feature type="domain" description="N-acetyltransferase" evidence="1">
    <location>
        <begin position="13"/>
        <end position="157"/>
    </location>
</feature>
<reference evidence="3" key="1">
    <citation type="journal article" date="2019" name="Int. J. Syst. Evol. Microbiol.">
        <title>The Global Catalogue of Microorganisms (GCM) 10K type strain sequencing project: providing services to taxonomists for standard genome sequencing and annotation.</title>
        <authorList>
            <consortium name="The Broad Institute Genomics Platform"/>
            <consortium name="The Broad Institute Genome Sequencing Center for Infectious Disease"/>
            <person name="Wu L."/>
            <person name="Ma J."/>
        </authorList>
    </citation>
    <scope>NUCLEOTIDE SEQUENCE [LARGE SCALE GENOMIC DNA]</scope>
    <source>
        <strain evidence="3">CGMCC 1.16455</strain>
    </source>
</reference>
<protein>
    <submittedName>
        <fullName evidence="2">GNAT family N-acetyltransferase</fullName>
    </submittedName>
</protein>
<evidence type="ECO:0000259" key="1">
    <source>
        <dbReference type="PROSITE" id="PS51186"/>
    </source>
</evidence>
<name>A0ABW0FDN7_9MICO</name>
<evidence type="ECO:0000313" key="3">
    <source>
        <dbReference type="Proteomes" id="UP001595937"/>
    </source>
</evidence>
<keyword evidence="3" id="KW-1185">Reference proteome</keyword>
<proteinExistence type="predicted"/>
<dbReference type="RefSeq" id="WP_343925109.1">
    <property type="nucleotide sequence ID" value="NZ_BAAAIR010000044.1"/>
</dbReference>
<dbReference type="CDD" id="cd04301">
    <property type="entry name" value="NAT_SF"/>
    <property type="match status" value="1"/>
</dbReference>
<dbReference type="Pfam" id="PF00583">
    <property type="entry name" value="Acetyltransf_1"/>
    <property type="match status" value="1"/>
</dbReference>
<dbReference type="Proteomes" id="UP001595937">
    <property type="component" value="Unassembled WGS sequence"/>
</dbReference>
<gene>
    <name evidence="2" type="ORF">ACFPK8_08210</name>
</gene>
<dbReference type="Gene3D" id="3.40.630.30">
    <property type="match status" value="1"/>
</dbReference>
<accession>A0ABW0FDN7</accession>
<dbReference type="PROSITE" id="PS51186">
    <property type="entry name" value="GNAT"/>
    <property type="match status" value="1"/>
</dbReference>
<comment type="caution">
    <text evidence="2">The sequence shown here is derived from an EMBL/GenBank/DDBJ whole genome shotgun (WGS) entry which is preliminary data.</text>
</comment>
<dbReference type="EMBL" id="JBHSLN010000021">
    <property type="protein sequence ID" value="MFC5297492.1"/>
    <property type="molecule type" value="Genomic_DNA"/>
</dbReference>
<sequence>MTSPDAPNSLVIARAVEADHELLARLLQLNLYDFSDHAGYDVDERGEFHYAWLEEYWRASDRHAFLIRVGGHPAGFALVRSGNPSRMAEFFVLRKHRRTGVGTQAARTILEAFPGPWSITQLATNTPATRFWRRAIPVHFDEVVHPDGHIEQTFTIAPPVRA</sequence>
<dbReference type="InterPro" id="IPR000182">
    <property type="entry name" value="GNAT_dom"/>
</dbReference>